<dbReference type="InterPro" id="IPR059100">
    <property type="entry name" value="TSP3_bac"/>
</dbReference>
<feature type="domain" description="Long Rib" evidence="8">
    <location>
        <begin position="541"/>
        <end position="633"/>
    </location>
</feature>
<dbReference type="PANTHER" id="PTHR37467:SF1">
    <property type="entry name" value="EXPORTED CALCIUM-BINDING GLYCOPROTEIN"/>
    <property type="match status" value="1"/>
</dbReference>
<dbReference type="Pfam" id="PF18957">
    <property type="entry name" value="RibLong"/>
    <property type="match status" value="1"/>
</dbReference>
<dbReference type="GO" id="GO:0005509">
    <property type="term" value="F:calcium ion binding"/>
    <property type="evidence" value="ECO:0007669"/>
    <property type="project" value="InterPro"/>
</dbReference>
<feature type="domain" description="Rib" evidence="7">
    <location>
        <begin position="463"/>
        <end position="538"/>
    </location>
</feature>
<evidence type="ECO:0000259" key="7">
    <source>
        <dbReference type="Pfam" id="PF08428"/>
    </source>
</evidence>
<evidence type="ECO:0000256" key="1">
    <source>
        <dbReference type="ARBA" id="ARBA00004613"/>
    </source>
</evidence>
<dbReference type="PANTHER" id="PTHR37467">
    <property type="entry name" value="EXPORTED CALCIUM-BINDING GLYCOPROTEIN-RELATED"/>
    <property type="match status" value="1"/>
</dbReference>
<evidence type="ECO:0000256" key="5">
    <source>
        <dbReference type="SAM" id="MobiDB-lite"/>
    </source>
</evidence>
<sequence length="1174" mass="122643">MATIRTRHGRIRRGISIAAATFSLAVVAPTIQPVVVPQFAAVANAETTLTYDEAVKIKDEAIEADGIASGKITSAAQLGYGLKYAGQINGHVYEAHPNGNPGATYDNGNIPVTGQTVYLQLREKDAGGELSESPWFKAKTHDLKDVVAGNGGKGTFSFNNPDGGRLSWVDKLGDKHEYRAHRGQEYRLWIDNYTNPATGNTMIPMRQAGGLTVGEWVKSGDQLLGSFQYAGVSMQKVALFMYEAPHDKFVAKNVSKSAGEAFNRSQAQTTGENDFIAGRVWLENGAGDQNLSAANGPRYDGVTKGGEVLANGYKVWATTLNNEGYTRLSQLMESEPKETQVAETQKILKDHPEYLQQTKVATVNADGFYTLRFDEVDGQRPNMERVYMWVTDPDGNIVPAYSNFVKPIFVAPNNVVIGSWRTSSLEAQWRDERKAWAAIDFAVAPQDIKSELPAMDAKVGETEADNHAPESTTQTVRVGETPDAAKSIKDAASLPEGTTIAYATDVDTTTPGAKEVTVVVTYPDGSTDRVPATVTVADKDAATYAPGYSPASGEAGQPVEVSPNGAEELPEGAVYSIDQSKVPAGFTAEVDPTTGVVTVTPGPDVANNTTVEIPVTVTYPDGSTDAAPLKFTVGTDSDNDGVTDADEASGALNTHFGNKPTGPAKADTDGDGLSDGEELAGNPQVPSLTVTDKDGNVKVVAGPFFTDPNKADTDGDGVSDADELAQGTDPTNADTDGDGVKDGDDANPADATNGKATVAKDSDGDGLTDNQEKSGNPQVPSISFVDKNGNEVEKQGPFVTEPNKSDTDGDGLDDGYELLKGLDPTNPDTDGDGVPDSEDAFPLDGTKTSTSDGENDPRLMDSDNDGLSDAEETGGNAAYPSITITDTNGNKKVISGPFVTDPNNADTDGDGLSDAYELQLGYNPTVKDTDGDGVDDGVDAYPSDGTKTTFEGDEIASDAPSWDNSTVKEGGSVEVKNNGGKLPAGYTVTVTKGGKAVDKPGDYVTFDKDGNMTVKAGDSKAGETITVTVKGKDGKVIGNPVEISVGLSEQQESVCIGASAASAVPLLLLIPLALGIGLAGQSPEARAVADGFNKQIEQINVGIQKSLGIFNPELAATFRNDIAPHLGNLALGAGFIGAIALLAGLATTQCIPGANTSSELPAKDASTTTPNKEA</sequence>
<feature type="region of interest" description="Disordered" evidence="5">
    <location>
        <begin position="944"/>
        <end position="968"/>
    </location>
</feature>
<keyword evidence="2" id="KW-0964">Secreted</keyword>
<dbReference type="Pfam" id="PF08428">
    <property type="entry name" value="Rib"/>
    <property type="match status" value="1"/>
</dbReference>
<dbReference type="InterPro" id="IPR028974">
    <property type="entry name" value="TSP_type-3_rpt"/>
</dbReference>
<reference evidence="9" key="2">
    <citation type="submission" date="2023-10" db="EMBL/GenBank/DDBJ databases">
        <authorList>
            <person name="Choi B."/>
        </authorList>
    </citation>
    <scope>NUCLEOTIDE SEQUENCE</scope>
    <source>
        <strain evidence="9">UMB0763</strain>
    </source>
</reference>
<evidence type="ECO:0000256" key="6">
    <source>
        <dbReference type="SAM" id="SignalP"/>
    </source>
</evidence>
<feature type="signal peptide" evidence="6">
    <location>
        <begin position="1"/>
        <end position="28"/>
    </location>
</feature>
<evidence type="ECO:0000259" key="8">
    <source>
        <dbReference type="Pfam" id="PF18957"/>
    </source>
</evidence>
<dbReference type="Proteomes" id="UP000234560">
    <property type="component" value="Chromosome"/>
</dbReference>
<dbReference type="KEGG" id="cpyr:CYJ47_00845"/>
<dbReference type="AlphaFoldDB" id="A0AAF1BSM3"/>
<feature type="chain" id="PRO_5042105538" evidence="6">
    <location>
        <begin position="29"/>
        <end position="1174"/>
    </location>
</feature>
<keyword evidence="4" id="KW-0106">Calcium</keyword>
<evidence type="ECO:0000313" key="10">
    <source>
        <dbReference type="Proteomes" id="UP000234560"/>
    </source>
</evidence>
<dbReference type="SUPFAM" id="SSF103647">
    <property type="entry name" value="TSP type-3 repeat"/>
    <property type="match status" value="1"/>
</dbReference>
<dbReference type="NCBIfam" id="TIGR02331">
    <property type="entry name" value="rib_alpha"/>
    <property type="match status" value="1"/>
</dbReference>
<dbReference type="InterPro" id="IPR012706">
    <property type="entry name" value="Rib_alpha_Esp_rpt"/>
</dbReference>
<feature type="compositionally biased region" description="Acidic residues" evidence="5">
    <location>
        <begin position="714"/>
        <end position="723"/>
    </location>
</feature>
<keyword evidence="3 6" id="KW-0732">Signal</keyword>
<dbReference type="InterPro" id="IPR059115">
    <property type="entry name" value="Rib"/>
</dbReference>
<dbReference type="Gene3D" id="4.10.1080.10">
    <property type="entry name" value="TSP type-3 repeat"/>
    <property type="match status" value="2"/>
</dbReference>
<evidence type="ECO:0000256" key="2">
    <source>
        <dbReference type="ARBA" id="ARBA00022525"/>
    </source>
</evidence>
<feature type="compositionally biased region" description="Acidic residues" evidence="5">
    <location>
        <begin position="829"/>
        <end position="841"/>
    </location>
</feature>
<feature type="compositionally biased region" description="Acidic residues" evidence="5">
    <location>
        <begin position="862"/>
        <end position="872"/>
    </location>
</feature>
<feature type="compositionally biased region" description="Acidic residues" evidence="5">
    <location>
        <begin position="637"/>
        <end position="647"/>
    </location>
</feature>
<comment type="subcellular location">
    <subcellularLocation>
        <location evidence="1">Secreted</location>
    </subcellularLocation>
</comment>
<accession>A0AAF1BSM3</accession>
<dbReference type="RefSeq" id="WP_101678741.1">
    <property type="nucleotide sequence ID" value="NZ_CP136958.1"/>
</dbReference>
<feature type="region of interest" description="Disordered" evidence="5">
    <location>
        <begin position="635"/>
        <end position="885"/>
    </location>
</feature>
<evidence type="ECO:0000256" key="4">
    <source>
        <dbReference type="ARBA" id="ARBA00022837"/>
    </source>
</evidence>
<dbReference type="Pfam" id="PF18884">
    <property type="entry name" value="TSP3_bac"/>
    <property type="match status" value="7"/>
</dbReference>
<protein>
    <submittedName>
        <fullName evidence="9">Rib/alpha-like domain-containing protein</fullName>
    </submittedName>
</protein>
<dbReference type="EMBL" id="CP136958">
    <property type="protein sequence ID" value="WOT02359.1"/>
    <property type="molecule type" value="Genomic_DNA"/>
</dbReference>
<organism evidence="9 10">
    <name type="scientific">Corynebacterium pyruviciproducens</name>
    <dbReference type="NCBI Taxonomy" id="598660"/>
    <lineage>
        <taxon>Bacteria</taxon>
        <taxon>Bacillati</taxon>
        <taxon>Actinomycetota</taxon>
        <taxon>Actinomycetes</taxon>
        <taxon>Mycobacteriales</taxon>
        <taxon>Corynebacteriaceae</taxon>
        <taxon>Corynebacterium</taxon>
    </lineage>
</organism>
<dbReference type="InterPro" id="IPR053180">
    <property type="entry name" value="Ca-binding_acidic-repeat"/>
</dbReference>
<proteinExistence type="predicted"/>
<dbReference type="InterPro" id="IPR044055">
    <property type="entry name" value="RibLong"/>
</dbReference>
<dbReference type="NCBIfam" id="NF038186">
    <property type="entry name" value="YPDG_rpt"/>
    <property type="match status" value="1"/>
</dbReference>
<evidence type="ECO:0000256" key="3">
    <source>
        <dbReference type="ARBA" id="ARBA00022729"/>
    </source>
</evidence>
<reference evidence="9" key="1">
    <citation type="submission" date="2017-12" db="EMBL/GenBank/DDBJ databases">
        <authorList>
            <person name="Thomas-White K."/>
            <person name="Wolfe A.J."/>
        </authorList>
    </citation>
    <scope>NUCLEOTIDE SEQUENCE</scope>
    <source>
        <strain evidence="9">UMB0763</strain>
    </source>
</reference>
<evidence type="ECO:0000313" key="9">
    <source>
        <dbReference type="EMBL" id="WOT02359.1"/>
    </source>
</evidence>
<feature type="compositionally biased region" description="Acidic residues" evidence="5">
    <location>
        <begin position="669"/>
        <end position="678"/>
    </location>
</feature>
<gene>
    <name evidence="9" type="ORF">CYJ47_00845</name>
</gene>
<name>A0AAF1BSM3_9CORY</name>